<dbReference type="InterPro" id="IPR001444">
    <property type="entry name" value="Flag_bb_rod_N"/>
</dbReference>
<comment type="caution">
    <text evidence="9">The sequence shown here is derived from an EMBL/GenBank/DDBJ whole genome shotgun (WGS) entry which is preliminary data.</text>
</comment>
<keyword evidence="10" id="KW-1185">Reference proteome</keyword>
<evidence type="ECO:0000259" key="8">
    <source>
        <dbReference type="Pfam" id="PF06429"/>
    </source>
</evidence>
<dbReference type="RefSeq" id="WP_059175900.1">
    <property type="nucleotide sequence ID" value="NZ_BCNO01000001.1"/>
</dbReference>
<dbReference type="Pfam" id="PF00460">
    <property type="entry name" value="Flg_bb_rod"/>
    <property type="match status" value="1"/>
</dbReference>
<evidence type="ECO:0000313" key="9">
    <source>
        <dbReference type="EMBL" id="GAQ94448.1"/>
    </source>
</evidence>
<dbReference type="InterPro" id="IPR019776">
    <property type="entry name" value="Flagellar_basal_body_rod_CS"/>
</dbReference>
<dbReference type="STRING" id="86166.TAGGR_1629"/>
<dbReference type="PANTHER" id="PTHR30435">
    <property type="entry name" value="FLAGELLAR PROTEIN"/>
    <property type="match status" value="1"/>
</dbReference>
<dbReference type="AlphaFoldDB" id="A0A0U9HN15"/>
<keyword evidence="9" id="KW-0969">Cilium</keyword>
<evidence type="ECO:0000259" key="7">
    <source>
        <dbReference type="Pfam" id="PF00460"/>
    </source>
</evidence>
<dbReference type="PANTHER" id="PTHR30435:SF2">
    <property type="entry name" value="FLAGELLAR BASAL-BODY ROD PROTEIN FLGC"/>
    <property type="match status" value="1"/>
</dbReference>
<dbReference type="Proteomes" id="UP000054976">
    <property type="component" value="Unassembled WGS sequence"/>
</dbReference>
<evidence type="ECO:0000256" key="5">
    <source>
        <dbReference type="ARBA" id="ARBA00025933"/>
    </source>
</evidence>
<organism evidence="9 10">
    <name type="scientific">Thermodesulfovibrio aggregans</name>
    <dbReference type="NCBI Taxonomy" id="86166"/>
    <lineage>
        <taxon>Bacteria</taxon>
        <taxon>Pseudomonadati</taxon>
        <taxon>Nitrospirota</taxon>
        <taxon>Thermodesulfovibrionia</taxon>
        <taxon>Thermodesulfovibrionales</taxon>
        <taxon>Thermodesulfovibrionaceae</taxon>
        <taxon>Thermodesulfovibrio</taxon>
    </lineage>
</organism>
<feature type="domain" description="Flagellar basal body rod protein N-terminal" evidence="7">
    <location>
        <begin position="8"/>
        <end position="35"/>
    </location>
</feature>
<sequence>MKDLFLPLKVSATGLEAQKIRLNVIASNLANINSTRTPEGGPYRRKDVLFITYMYDQISQGVDVYKIVEDPRPPRLVYEPSHPDADKDGYVRYPNVNPMEEMINLISASRAYEANLTMINSYKDMFMRTVDILKV</sequence>
<dbReference type="OrthoDB" id="9794148at2"/>
<name>A0A0U9HN15_9BACT</name>
<evidence type="ECO:0000256" key="6">
    <source>
        <dbReference type="RuleBase" id="RU362062"/>
    </source>
</evidence>
<protein>
    <recommendedName>
        <fullName evidence="3 6">Flagellar basal-body rod protein FlgC</fullName>
    </recommendedName>
</protein>
<accession>A0A0U9HN15</accession>
<evidence type="ECO:0000313" key="10">
    <source>
        <dbReference type="Proteomes" id="UP000054976"/>
    </source>
</evidence>
<evidence type="ECO:0000256" key="3">
    <source>
        <dbReference type="ARBA" id="ARBA00017941"/>
    </source>
</evidence>
<feature type="domain" description="Flagellar basal-body/hook protein C-terminal" evidence="8">
    <location>
        <begin position="88"/>
        <end position="130"/>
    </location>
</feature>
<reference evidence="10" key="1">
    <citation type="submission" date="2016-01" db="EMBL/GenBank/DDBJ databases">
        <title>Draft genome sequence of Thermodesulfovibrio aggregans strain TGE-P1.</title>
        <authorList>
            <person name="Sekiguchi Y."/>
            <person name="Ohashi A."/>
            <person name="Matsuura N."/>
            <person name="Tourlousse M.D."/>
        </authorList>
    </citation>
    <scope>NUCLEOTIDE SEQUENCE [LARGE SCALE GENOMIC DNA]</scope>
    <source>
        <strain evidence="10">TGE-P1</strain>
    </source>
</reference>
<comment type="subunit">
    <text evidence="5 6">The basal body constitutes a major portion of the flagellar organelle and consists of four rings (L,P,S, and M) mounted on a central rod. The rod consists of about 26 subunits of FlgG in the distal portion, and FlgB, FlgC and FlgF are thought to build up the proximal portion of the rod with about 6 subunits each.</text>
</comment>
<comment type="similarity">
    <text evidence="2">Belongs to the flagella basal body rod proteins family.</text>
</comment>
<keyword evidence="9" id="KW-0966">Cell projection</keyword>
<dbReference type="NCBIfam" id="TIGR01395">
    <property type="entry name" value="FlgC"/>
    <property type="match status" value="1"/>
</dbReference>
<gene>
    <name evidence="9" type="ORF">TAGGR_1629</name>
</gene>
<evidence type="ECO:0000256" key="4">
    <source>
        <dbReference type="ARBA" id="ARBA00023143"/>
    </source>
</evidence>
<keyword evidence="9" id="KW-0282">Flagellum</keyword>
<dbReference type="GO" id="GO:0030694">
    <property type="term" value="C:bacterial-type flagellum basal body, rod"/>
    <property type="evidence" value="ECO:0007669"/>
    <property type="project" value="UniProtKB-UniRule"/>
</dbReference>
<evidence type="ECO:0000256" key="2">
    <source>
        <dbReference type="ARBA" id="ARBA00009677"/>
    </source>
</evidence>
<comment type="subcellular location">
    <subcellularLocation>
        <location evidence="1 6">Bacterial flagellum basal body</location>
    </subcellularLocation>
</comment>
<dbReference type="PROSITE" id="PS00588">
    <property type="entry name" value="FLAGELLA_BB_ROD"/>
    <property type="match status" value="1"/>
</dbReference>
<dbReference type="EMBL" id="BCNO01000001">
    <property type="protein sequence ID" value="GAQ94448.1"/>
    <property type="molecule type" value="Genomic_DNA"/>
</dbReference>
<proteinExistence type="inferred from homology"/>
<dbReference type="Pfam" id="PF06429">
    <property type="entry name" value="Flg_bbr_C"/>
    <property type="match status" value="1"/>
</dbReference>
<dbReference type="InterPro" id="IPR006299">
    <property type="entry name" value="FlgC"/>
</dbReference>
<keyword evidence="4 6" id="KW-0975">Bacterial flagellum</keyword>
<evidence type="ECO:0000256" key="1">
    <source>
        <dbReference type="ARBA" id="ARBA00004117"/>
    </source>
</evidence>
<dbReference type="GO" id="GO:0071978">
    <property type="term" value="P:bacterial-type flagellum-dependent swarming motility"/>
    <property type="evidence" value="ECO:0007669"/>
    <property type="project" value="TreeGrafter"/>
</dbReference>
<dbReference type="InterPro" id="IPR010930">
    <property type="entry name" value="Flg_bb/hook_C_dom"/>
</dbReference>